<dbReference type="AlphaFoldDB" id="A0A077RUG2"/>
<dbReference type="GO" id="GO:0005737">
    <property type="term" value="C:cytoplasm"/>
    <property type="evidence" value="ECO:0007669"/>
    <property type="project" value="UniProtKB-SubCell"/>
</dbReference>
<feature type="domain" description="Essential protein Yae1 N-terminal" evidence="5">
    <location>
        <begin position="38"/>
        <end position="75"/>
    </location>
</feature>
<reference evidence="6" key="1">
    <citation type="journal article" date="2014" name="Science">
        <title>Structural and functional partitioning of bread wheat chromosome 3B.</title>
        <authorList>
            <person name="Choulet F."/>
            <person name="Alberti A."/>
            <person name="Theil S."/>
            <person name="Glover N."/>
            <person name="Barbe V."/>
            <person name="Daron J."/>
            <person name="Pingault L."/>
            <person name="Sourdille P."/>
            <person name="Couloux A."/>
            <person name="Paux E."/>
            <person name="Leroy P."/>
            <person name="Mangenot S."/>
            <person name="Guilhot N."/>
            <person name="Le Gouis J."/>
            <person name="Balfourier F."/>
            <person name="Alaux M."/>
            <person name="Jamilloux V."/>
            <person name="Poulain J."/>
            <person name="Durand C."/>
            <person name="Bellec A."/>
            <person name="Gaspin C."/>
            <person name="Safar J."/>
            <person name="Dolezel J."/>
            <person name="Rogers J."/>
            <person name="Vandepoele K."/>
            <person name="Aury J.M."/>
            <person name="Mayer K."/>
            <person name="Berges H."/>
            <person name="Quesneville H."/>
            <person name="Wincker P."/>
            <person name="Feuillet C."/>
        </authorList>
    </citation>
    <scope>NUCLEOTIDE SEQUENCE</scope>
</reference>
<evidence type="ECO:0000259" key="5">
    <source>
        <dbReference type="Pfam" id="PF09811"/>
    </source>
</evidence>
<protein>
    <recommendedName>
        <fullName evidence="5">Essential protein Yae1 N-terminal domain-containing protein</fullName>
    </recommendedName>
</protein>
<keyword evidence="3" id="KW-0963">Cytoplasm</keyword>
<dbReference type="HOGENOM" id="CLU_961117_0_0_1"/>
<name>A0A077RUG2_WHEAT</name>
<evidence type="ECO:0000313" key="6">
    <source>
        <dbReference type="EMBL" id="CDM83841.1"/>
    </source>
</evidence>
<dbReference type="PANTHER" id="PTHR18829">
    <property type="entry name" value="PROTEIN YAE1 HOMOLOG"/>
    <property type="match status" value="1"/>
</dbReference>
<dbReference type="InterPro" id="IPR038881">
    <property type="entry name" value="Yae1-like"/>
</dbReference>
<sequence>MEAPPSREEGTYCHDSPGHGSSLHMEWAHLQDQLHKMGYREGITEGRKDAAQEGFNLGHRQSAPQGYKWGLVRGITSALASVQDSLKEKLLLDAQRRGKLEDLRNSVREIPPEAALRMFHESIIQDNAPLVESSLQAIPNDLLLLLRECPDVQVPEELKRAPYWTAHHVSKLSASISVTGVGVMGTSSCWFCVLMPSIHGDACFSALASLPDSLKEKLLLDAQRRGKLEDLHNSVQEIPAEGALWMFHESILQDNRQPEESKLRTFPKDLLLLLHDCPDVQVSEELKRVP</sequence>
<accession>A0A077RUG2</accession>
<gene>
    <name evidence="6" type="ORF">TRAES_3BF053000050CFD_c1</name>
</gene>
<dbReference type="EMBL" id="HG670306">
    <property type="protein sequence ID" value="CDM83841.1"/>
    <property type="molecule type" value="Genomic_DNA"/>
</dbReference>
<dbReference type="GO" id="GO:0005634">
    <property type="term" value="C:nucleus"/>
    <property type="evidence" value="ECO:0007669"/>
    <property type="project" value="UniProtKB-SubCell"/>
</dbReference>
<organism evidence="6">
    <name type="scientific">Triticum aestivum</name>
    <name type="common">Wheat</name>
    <dbReference type="NCBI Taxonomy" id="4565"/>
    <lineage>
        <taxon>Eukaryota</taxon>
        <taxon>Viridiplantae</taxon>
        <taxon>Streptophyta</taxon>
        <taxon>Embryophyta</taxon>
        <taxon>Tracheophyta</taxon>
        <taxon>Spermatophyta</taxon>
        <taxon>Magnoliopsida</taxon>
        <taxon>Liliopsida</taxon>
        <taxon>Poales</taxon>
        <taxon>Poaceae</taxon>
        <taxon>BOP clade</taxon>
        <taxon>Pooideae</taxon>
        <taxon>Triticodae</taxon>
        <taxon>Triticeae</taxon>
        <taxon>Triticinae</taxon>
        <taxon>Triticum</taxon>
    </lineage>
</organism>
<dbReference type="Pfam" id="PF09811">
    <property type="entry name" value="Yae1_N"/>
    <property type="match status" value="1"/>
</dbReference>
<evidence type="ECO:0000256" key="2">
    <source>
        <dbReference type="ARBA" id="ARBA00004496"/>
    </source>
</evidence>
<proteinExistence type="predicted"/>
<evidence type="ECO:0000256" key="3">
    <source>
        <dbReference type="ARBA" id="ARBA00022490"/>
    </source>
</evidence>
<comment type="subcellular location">
    <subcellularLocation>
        <location evidence="2">Cytoplasm</location>
    </subcellularLocation>
    <subcellularLocation>
        <location evidence="1">Nucleus</location>
    </subcellularLocation>
</comment>
<dbReference type="InterPro" id="IPR019191">
    <property type="entry name" value="Essential_protein_Yae1_N"/>
</dbReference>
<dbReference type="ExpressionAtlas" id="A0A077RUG2">
    <property type="expression patterns" value="baseline"/>
</dbReference>
<evidence type="ECO:0000256" key="4">
    <source>
        <dbReference type="ARBA" id="ARBA00023242"/>
    </source>
</evidence>
<evidence type="ECO:0000256" key="1">
    <source>
        <dbReference type="ARBA" id="ARBA00004123"/>
    </source>
</evidence>
<dbReference type="PANTHER" id="PTHR18829:SF0">
    <property type="entry name" value="PROTEIN YAE1 HOMOLOG"/>
    <property type="match status" value="1"/>
</dbReference>
<keyword evidence="4" id="KW-0539">Nucleus</keyword>